<comment type="caution">
    <text evidence="1">The sequence shown here is derived from an EMBL/GenBank/DDBJ whole genome shotgun (WGS) entry which is preliminary data.</text>
</comment>
<dbReference type="PANTHER" id="PTHR33050:SF7">
    <property type="entry name" value="RIBONUCLEASE H"/>
    <property type="match status" value="1"/>
</dbReference>
<evidence type="ECO:0000313" key="1">
    <source>
        <dbReference type="EMBL" id="POM74080.1"/>
    </source>
</evidence>
<keyword evidence="2" id="KW-1185">Reference proteome</keyword>
<protein>
    <submittedName>
        <fullName evidence="1">Uncharacterized protein</fullName>
    </submittedName>
</protein>
<accession>A0A2P4Y8E1</accession>
<organism evidence="1 2">
    <name type="scientific">Phytophthora palmivora</name>
    <dbReference type="NCBI Taxonomy" id="4796"/>
    <lineage>
        <taxon>Eukaryota</taxon>
        <taxon>Sar</taxon>
        <taxon>Stramenopiles</taxon>
        <taxon>Oomycota</taxon>
        <taxon>Peronosporomycetes</taxon>
        <taxon>Peronosporales</taxon>
        <taxon>Peronosporaceae</taxon>
        <taxon>Phytophthora</taxon>
    </lineage>
</organism>
<gene>
    <name evidence="1" type="ORF">PHPALM_9014</name>
</gene>
<dbReference type="InterPro" id="IPR052055">
    <property type="entry name" value="Hepadnavirus_pol/RT"/>
</dbReference>
<dbReference type="EMBL" id="NCKW01004936">
    <property type="protein sequence ID" value="POM74080.1"/>
    <property type="molecule type" value="Genomic_DNA"/>
</dbReference>
<evidence type="ECO:0000313" key="2">
    <source>
        <dbReference type="Proteomes" id="UP000237271"/>
    </source>
</evidence>
<dbReference type="PANTHER" id="PTHR33050">
    <property type="entry name" value="REVERSE TRANSCRIPTASE DOMAIN-CONTAINING PROTEIN"/>
    <property type="match status" value="1"/>
</dbReference>
<reference evidence="1 2" key="1">
    <citation type="journal article" date="2017" name="Genome Biol. Evol.">
        <title>Phytophthora megakarya and P. palmivora, closely related causal agents of cacao black pod rot, underwent increases in genome sizes and gene numbers by different mechanisms.</title>
        <authorList>
            <person name="Ali S.S."/>
            <person name="Shao J."/>
            <person name="Lary D.J."/>
            <person name="Kronmiller B."/>
            <person name="Shen D."/>
            <person name="Strem M.D."/>
            <person name="Amoako-Attah I."/>
            <person name="Akrofi A.Y."/>
            <person name="Begoude B.A."/>
            <person name="Ten Hoopen G.M."/>
            <person name="Coulibaly K."/>
            <person name="Kebe B.I."/>
            <person name="Melnick R.L."/>
            <person name="Guiltinan M.J."/>
            <person name="Tyler B.M."/>
            <person name="Meinhardt L.W."/>
            <person name="Bailey B.A."/>
        </authorList>
    </citation>
    <scope>NUCLEOTIDE SEQUENCE [LARGE SCALE GENOMIC DNA]</scope>
    <source>
        <strain evidence="2">sbr112.9</strain>
    </source>
</reference>
<proteinExistence type="predicted"/>
<dbReference type="Proteomes" id="UP000237271">
    <property type="component" value="Unassembled WGS sequence"/>
</dbReference>
<dbReference type="AlphaFoldDB" id="A0A2P4Y8E1"/>
<name>A0A2P4Y8E1_9STRA</name>
<dbReference type="OrthoDB" id="90415at2759"/>
<sequence>MDASDFIQGAFDQEELNQIIAFHEEATNDYGINLREFFARAVWGSYWCSTDLSFQTCVRLWIDNQSAVSWSNKRSSRNVTAQQLLRLLGLMEIHYNFLVTAAHMPGVENTMADAGSRVQVPNSYRKLCRLWEQCCDLGHITALGTSGNSSADGELPYLDAEDSIRYRPRRFFVNLDFRLARSQLIWGGILLAYFFLLRSISSSEIAVILKFCVWLTFNCWMDTNIRLHRTGQFKQALTLSW</sequence>